<keyword evidence="5" id="KW-1185">Reference proteome</keyword>
<dbReference type="InterPro" id="IPR057078">
    <property type="entry name" value="HYR-4C"/>
</dbReference>
<evidence type="ECO:0000259" key="2">
    <source>
        <dbReference type="Pfam" id="PF18962"/>
    </source>
</evidence>
<protein>
    <submittedName>
        <fullName evidence="4">T9SS C-terminal target domain-containing protein</fullName>
    </submittedName>
</protein>
<dbReference type="NCBIfam" id="TIGR02608">
    <property type="entry name" value="delta_60_rpt"/>
    <property type="match status" value="11"/>
</dbReference>
<dbReference type="Gene3D" id="2.80.10.50">
    <property type="match status" value="6"/>
</dbReference>
<keyword evidence="1" id="KW-0732">Signal</keyword>
<dbReference type="Pfam" id="PF18962">
    <property type="entry name" value="Por_Secre_tail"/>
    <property type="match status" value="1"/>
</dbReference>
<feature type="domain" description="HYR-like" evidence="3">
    <location>
        <begin position="1434"/>
        <end position="1485"/>
    </location>
</feature>
<proteinExistence type="predicted"/>
<reference evidence="4 5" key="1">
    <citation type="submission" date="2018-09" db="EMBL/GenBank/DDBJ databases">
        <authorList>
            <person name="Wang X."/>
            <person name="Du Z."/>
        </authorList>
    </citation>
    <scope>NUCLEOTIDE SEQUENCE [LARGE SCALE GENOMIC DNA]</scope>
    <source>
        <strain evidence="4 5">N3</strain>
    </source>
</reference>
<dbReference type="Gene3D" id="2.60.40.10">
    <property type="entry name" value="Immunoglobulins"/>
    <property type="match status" value="23"/>
</dbReference>
<dbReference type="InterPro" id="IPR013783">
    <property type="entry name" value="Ig-like_fold"/>
</dbReference>
<evidence type="ECO:0000256" key="1">
    <source>
        <dbReference type="SAM" id="SignalP"/>
    </source>
</evidence>
<dbReference type="Proteomes" id="UP000283522">
    <property type="component" value="Unassembled WGS sequence"/>
</dbReference>
<dbReference type="InterPro" id="IPR043555">
    <property type="entry name" value="SRPX-like"/>
</dbReference>
<dbReference type="Pfam" id="PF23237">
    <property type="entry name" value="HYR_4C"/>
    <property type="match status" value="6"/>
</dbReference>
<dbReference type="PANTHER" id="PTHR46343:SF2">
    <property type="entry name" value="SUSHI_VON WILLEBRAND FACTOR TYPE A_EGF_PENTRAXIN DOMAIN-CONTAINING 1"/>
    <property type="match status" value="1"/>
</dbReference>
<organism evidence="4 5">
    <name type="scientific">Algoriphagus lacus</name>
    <dbReference type="NCBI Taxonomy" id="2056311"/>
    <lineage>
        <taxon>Bacteria</taxon>
        <taxon>Pseudomonadati</taxon>
        <taxon>Bacteroidota</taxon>
        <taxon>Cytophagia</taxon>
        <taxon>Cytophagales</taxon>
        <taxon>Cyclobacteriaceae</taxon>
        <taxon>Algoriphagus</taxon>
    </lineage>
</organism>
<dbReference type="Pfam" id="PF17164">
    <property type="entry name" value="DUF5122"/>
    <property type="match status" value="13"/>
</dbReference>
<feature type="domain" description="Secretion system C-terminal sorting" evidence="2">
    <location>
        <begin position="2965"/>
        <end position="3039"/>
    </location>
</feature>
<dbReference type="InterPro" id="IPR026444">
    <property type="entry name" value="Secre_tail"/>
</dbReference>
<feature type="signal peptide" evidence="1">
    <location>
        <begin position="1"/>
        <end position="20"/>
    </location>
</feature>
<gene>
    <name evidence="4" type="ORF">D0X99_17090</name>
</gene>
<evidence type="ECO:0000259" key="3">
    <source>
        <dbReference type="Pfam" id="PF23237"/>
    </source>
</evidence>
<sequence>MKHIYFSLLLFLLFSGISRAQNPGELDLSFNPNGINTGTGANQFVHASVRQLDGKIISVGNFTTYNGIARNRIIRINPDGTLDPTFNIGTGANATIWTVVLQSDGKILIGGDFTQFNGVARSGIARLNSDGSVDSNFTIGTGFNGRVYTIFLQPDGKILVGGDFVGFNGVSRPYSARLETTGILDLSYFPGFQGGGVRSIVSTSDGSIYLAGGFTFNIVKLTSSGAPVSNWCQCGISGLVFALFVQSDDKLLVGGNFNLGSTTTGNRRNLVRINPNGVVDTSFTFSGLDISSYILSISPTINGKILIAGNFQTQRWNVARLNSNGSLDNTFNSGVINMPLWNVLALPDGKAVIGGEFTTVNGNSRNYLAQLNADGTYEVLGAGGNNGIMNMALQQDGKVLIGGFFTTFNGISRPYLRRLNTDGTLDTSFNLGQAGPNSFVYSISIQADGKIIIIGDFTTYNGVSRNKIARLNPDGSLDVSFNPGTGISGSVSTFSQLADGKIIIAGDFTSFNGISRNRIARLNLDGSIDTSFNPAGPNSSIDYLETQSDGKFLIAGYFSSYNGVTRNWIARLNADGSLDTSFNPGTSVNNPVHTIKQMPDGKILIVGDFTTFNGVSRNRIARLNSNGSLDVSFNIGSGANQRVFRIGLQSDGKILIGGGFTSYNGVSINRIARLNLDGSLDSSFNPGTGANEQINSIVTQTDGKILLGGILTNYNGINRGRIVRIYGDPVIEVDTEAPVLIVENLTQFIAQCRVNFSDLTIPTATDNVDGTIQGTTNQSIFPITQQGSYTITWTFTDAAGNSSTQDQTIIVDDTTAPVPAVAQLPVISGQCSVTVTAATANDACAGTLTGTTTDLLTYDAQGTYTITWTYDDGNGNTSTQTQTVIVDDTTAPVPAVAQLPVASGQCSVTVTAPTANDACEGTITGTTTDPLTYDAQGTYTITWTYDDGNGNTSTQTQTVIVDDTTAPVPAVAQLPTISSQCSVTVTTPPTANDACKGTITGTTTDPLTYDAQGNYTITWTYDDGNGNTSTQTQTVIVDDTTAPVPALPQLPVVSGQCAVTVTAPTANDACKGTIIGTTTAPLTYDAQGTYTITWTYDDGNGNTSTQTQTVIVDDTTAPVPAVAQLPVISGQCSVTVTAPTANDACKGTITGTTTDPLTYDAQGTYTITWTYDDGNGNTSTQTQAVIVDDTTAPVPAVAQLPEINGQCAVTVTAPTANDACAGTITGTTTDPLTYDAQGTYTITWTYDDGNGNTSNQTQTVIVDDTTAPVPAVAQLPTISSQCSVTVTAPTANDACEGTIIGTTTDPLTYDAQGTYTITWTYDDGNGNTSTQTQTVIVDDTTAPVPTLATLPTISGQCSVTVTAPTANDSCEGTITGTTTNPLTYDAQGTYTINWTYDDGNGNTSTQTQTVIVDDTTAPVPAVAQLPVASGQCSVTVTAPTANDACEGTITGTTTDPLTYDAQGTYTITWTYDDGNGNTSTQTQTLIVDDTTAPVPAVAQLPVISGQCSVTVTAPTANDSCEGTITGTTTNPLTYDAQGTYTINWTYDDGNGNTSTQTQTVIVDDTTAPVPAVAQLPVASGQCSVTVTAPTANDACEGTITGTTTDPLTYDAQGTYTITWTYDDGNGNTATQEQTVVVDDTTAPVPAVAQLPVITGQCSVTVTAPTANDACEGTITGTTTDPLTYDAQGTYTINWTYDDGNGNTSTQTQTVIVDDTTEPVPVVTQLPVISGQCSVTVIAPTANDACEGTITGTTSDPLTYDAQGTYTITWTYDDGNGNTSTQTQTVIMDDTTAPVPAVPQLPVVSGQCSVTVTAPTANDACEGTITGTTTDPTSYAEQGTYTITWTYDDGNGNTATQEQTVVVDDTTAPVPAVAQLPTISGQCSVTVIAPTANDACEGTITGTTSDPLTYDAQGTYTITWTYDDGNGNTSTQTQTVIMDDTTAPVPAVPQLPVVSGQCSVTVTAPTANDACEGTITGTTTDLLTYDTQGTYTITWTYDDGNGNTATQEQTVVVDDTTAPVPAVAQLPVITGQCSVTVTAPTANDACEGTITGTTTDPLTYDTQGTYTITWTYDDGNGNTSTQTQTVIVDDTTAPVPTVAELPTISGQCEVTVIAPTANDACKGTITGTTTDPLTYDAQGTYTITWTYDDGNGNTSTQTQTVIVDDTTAPVPAVAQLPVVSGQCAVEVSAPKSTDACEGEITGTTTDPLTYDTQGTYTITWTYDDGNGNTSTQTQTVVVDDTIAPVPTLATLPTISGQCSVTVTAPTANDACEGTITGTTTDPLTYDAQGTYTINWTYDDGNGNTSTQTQTVIVDDTTAPVPTLSTLATITGQCSVTVTAPTANDACKGIITGTTTDPLTYDAQGTYTITWTYDDGNGNTVTQEQTVIVDDTTAPVPAVAQLPTISSQCSVTVTAPTANDACAGTITGTTTDPLNYSNQGTYIITWTYNDGNGNSVTQQQTVIVSDVTNPTWSTTPGSLNRTISCGQSNLLAQAQLLAPIAGDNCSVMAVEKTAGVFVPSGPNGAGTITNTWVARDVNSNLSQVFTQVITVEGIQIDASASSTPIQIGTGATLSASVTPAIAGVSVNFYLDDVLKGSSITNSSGTATLTVSGLGLDVYKVTAVVGDGCAESIAYLPVYDPNGNFVTGGGWINSPEGALIGTTTVGKANFGFVSKYKKGSNQVDGNTEFQFTAGNLSFKSTLHEAGTLVISGRKATYRGDGMVNGAPGYRFTITAIDGHWNGGTGPDQFRIKIWGSNGVLYDNGLGADDNSDIATSLGGGSIVIHEAKARGTKRVVTDLITVPWNTSAETIKQKVDQMSTAWFESRKLEMTLDANSYDPLTPGFYELKADLVENEFFKLDEPISIQVLVQDKPKALDIELSTNSISNQMKAGDQIAILSTVDPVDNIHTYRIEGNPDLVVEGNRLLWKGTGMPEAQLKLTVFSTDRAGQTISKEVTLFRELKIGEFLIYPNPAAEQTNVLVELDQPSQVSLRVFDAVGRMVISDQFSRETTFVQTLDLSGLAPGMYTVQIQLGKMLMTKRLIKE</sequence>
<feature type="domain" description="HYR-like" evidence="3">
    <location>
        <begin position="976"/>
        <end position="1036"/>
    </location>
</feature>
<name>A0A418PN90_9BACT</name>
<dbReference type="SUPFAM" id="SSF63829">
    <property type="entry name" value="Calcium-dependent phosphotriesterase"/>
    <property type="match status" value="2"/>
</dbReference>
<dbReference type="OrthoDB" id="1121493at2"/>
<evidence type="ECO:0000313" key="4">
    <source>
        <dbReference type="EMBL" id="RIW13127.1"/>
    </source>
</evidence>
<feature type="chain" id="PRO_5019587000" evidence="1">
    <location>
        <begin position="21"/>
        <end position="3041"/>
    </location>
</feature>
<comment type="caution">
    <text evidence="4">The sequence shown here is derived from an EMBL/GenBank/DDBJ whole genome shotgun (WGS) entry which is preliminary data.</text>
</comment>
<dbReference type="NCBIfam" id="TIGR04183">
    <property type="entry name" value="Por_Secre_tail"/>
    <property type="match status" value="1"/>
</dbReference>
<feature type="domain" description="HYR-like" evidence="3">
    <location>
        <begin position="1208"/>
        <end position="1261"/>
    </location>
</feature>
<dbReference type="InterPro" id="IPR013431">
    <property type="entry name" value="Delta_60_rpt"/>
</dbReference>
<dbReference type="PANTHER" id="PTHR46343">
    <property type="entry name" value="HYR DOMAIN-CONTAINING PROTEIN"/>
    <property type="match status" value="1"/>
</dbReference>
<dbReference type="EMBL" id="QXML01000010">
    <property type="protein sequence ID" value="RIW13127.1"/>
    <property type="molecule type" value="Genomic_DNA"/>
</dbReference>
<feature type="domain" description="HYR-like" evidence="3">
    <location>
        <begin position="1584"/>
        <end position="1636"/>
    </location>
</feature>
<feature type="domain" description="HYR-like" evidence="3">
    <location>
        <begin position="908"/>
        <end position="960"/>
    </location>
</feature>
<feature type="domain" description="HYR-like" evidence="3">
    <location>
        <begin position="1058"/>
        <end position="1111"/>
    </location>
</feature>
<accession>A0A418PN90</accession>
<evidence type="ECO:0000313" key="5">
    <source>
        <dbReference type="Proteomes" id="UP000283522"/>
    </source>
</evidence>